<sequence>MTLYDRKGWPLNIVRPNRQDRPTATTIDIHVSSKRRGRRCNCKTLLGRAQDAINAAVTRYNSEERGNNVVLSNWSRS</sequence>
<name>A0A9D4D3J0_DREPO</name>
<dbReference type="EMBL" id="JAIWYP010000011">
    <property type="protein sequence ID" value="KAH3738137.1"/>
    <property type="molecule type" value="Genomic_DNA"/>
</dbReference>
<organism evidence="1 2">
    <name type="scientific">Dreissena polymorpha</name>
    <name type="common">Zebra mussel</name>
    <name type="synonym">Mytilus polymorpha</name>
    <dbReference type="NCBI Taxonomy" id="45954"/>
    <lineage>
        <taxon>Eukaryota</taxon>
        <taxon>Metazoa</taxon>
        <taxon>Spiralia</taxon>
        <taxon>Lophotrochozoa</taxon>
        <taxon>Mollusca</taxon>
        <taxon>Bivalvia</taxon>
        <taxon>Autobranchia</taxon>
        <taxon>Heteroconchia</taxon>
        <taxon>Euheterodonta</taxon>
        <taxon>Imparidentia</taxon>
        <taxon>Neoheterodontei</taxon>
        <taxon>Myida</taxon>
        <taxon>Dreissenoidea</taxon>
        <taxon>Dreissenidae</taxon>
        <taxon>Dreissena</taxon>
    </lineage>
</organism>
<reference evidence="1" key="2">
    <citation type="submission" date="2020-11" db="EMBL/GenBank/DDBJ databases">
        <authorList>
            <person name="McCartney M.A."/>
            <person name="Auch B."/>
            <person name="Kono T."/>
            <person name="Mallez S."/>
            <person name="Becker A."/>
            <person name="Gohl D.M."/>
            <person name="Silverstein K.A.T."/>
            <person name="Koren S."/>
            <person name="Bechman K.B."/>
            <person name="Herman A."/>
            <person name="Abrahante J.E."/>
            <person name="Garbe J."/>
        </authorList>
    </citation>
    <scope>NUCLEOTIDE SEQUENCE</scope>
    <source>
        <strain evidence="1">Duluth1</strain>
        <tissue evidence="1">Whole animal</tissue>
    </source>
</reference>
<gene>
    <name evidence="1" type="ORF">DPMN_044765</name>
</gene>
<comment type="caution">
    <text evidence="1">The sequence shown here is derived from an EMBL/GenBank/DDBJ whole genome shotgun (WGS) entry which is preliminary data.</text>
</comment>
<accession>A0A9D4D3J0</accession>
<evidence type="ECO:0000313" key="1">
    <source>
        <dbReference type="EMBL" id="KAH3738137.1"/>
    </source>
</evidence>
<dbReference type="Proteomes" id="UP000828390">
    <property type="component" value="Unassembled WGS sequence"/>
</dbReference>
<evidence type="ECO:0000313" key="2">
    <source>
        <dbReference type="Proteomes" id="UP000828390"/>
    </source>
</evidence>
<reference evidence="1" key="1">
    <citation type="journal article" date="2019" name="bioRxiv">
        <title>The Genome of the Zebra Mussel, Dreissena polymorpha: A Resource for Invasive Species Research.</title>
        <authorList>
            <person name="McCartney M.A."/>
            <person name="Auch B."/>
            <person name="Kono T."/>
            <person name="Mallez S."/>
            <person name="Zhang Y."/>
            <person name="Obille A."/>
            <person name="Becker A."/>
            <person name="Abrahante J.E."/>
            <person name="Garbe J."/>
            <person name="Badalamenti J.P."/>
            <person name="Herman A."/>
            <person name="Mangelson H."/>
            <person name="Liachko I."/>
            <person name="Sullivan S."/>
            <person name="Sone E.D."/>
            <person name="Koren S."/>
            <person name="Silverstein K.A.T."/>
            <person name="Beckman K.B."/>
            <person name="Gohl D.M."/>
        </authorList>
    </citation>
    <scope>NUCLEOTIDE SEQUENCE</scope>
    <source>
        <strain evidence="1">Duluth1</strain>
        <tissue evidence="1">Whole animal</tissue>
    </source>
</reference>
<dbReference type="AlphaFoldDB" id="A0A9D4D3J0"/>
<proteinExistence type="predicted"/>
<protein>
    <submittedName>
        <fullName evidence="1">Uncharacterized protein</fullName>
    </submittedName>
</protein>
<keyword evidence="2" id="KW-1185">Reference proteome</keyword>